<dbReference type="GO" id="GO:0016758">
    <property type="term" value="F:hexosyltransferase activity"/>
    <property type="evidence" value="ECO:0007669"/>
    <property type="project" value="UniProtKB-ARBA"/>
</dbReference>
<dbReference type="PANTHER" id="PTHR22916:SF51">
    <property type="entry name" value="GLYCOSYLTRANSFERASE EPSH-RELATED"/>
    <property type="match status" value="1"/>
</dbReference>
<name>A0A016AMT3_BACFG</name>
<evidence type="ECO:0000256" key="1">
    <source>
        <dbReference type="ARBA" id="ARBA00022676"/>
    </source>
</evidence>
<dbReference type="InterPro" id="IPR001173">
    <property type="entry name" value="Glyco_trans_2-like"/>
</dbReference>
<comment type="caution">
    <text evidence="4">The sequence shown here is derived from an EMBL/GenBank/DDBJ whole genome shotgun (WGS) entry which is preliminary data.</text>
</comment>
<dbReference type="Pfam" id="PF00535">
    <property type="entry name" value="Glycos_transf_2"/>
    <property type="match status" value="1"/>
</dbReference>
<dbReference type="PANTHER" id="PTHR22916">
    <property type="entry name" value="GLYCOSYLTRANSFERASE"/>
    <property type="match status" value="1"/>
</dbReference>
<evidence type="ECO:0000313" key="5">
    <source>
        <dbReference type="Proteomes" id="UP000020938"/>
    </source>
</evidence>
<feature type="domain" description="Glycosyltransferase 2-like" evidence="3">
    <location>
        <begin position="8"/>
        <end position="140"/>
    </location>
</feature>
<evidence type="ECO:0000259" key="3">
    <source>
        <dbReference type="Pfam" id="PF00535"/>
    </source>
</evidence>
<dbReference type="PATRIC" id="fig|1339314.3.peg.3095"/>
<protein>
    <submittedName>
        <fullName evidence="4">Glycosyl transferase 2 family protein</fullName>
    </submittedName>
</protein>
<reference evidence="4 5" key="1">
    <citation type="submission" date="2014-02" db="EMBL/GenBank/DDBJ databases">
        <authorList>
            <person name="Sears C."/>
            <person name="Carroll K."/>
            <person name="Sack B.R."/>
            <person name="Qadri F."/>
            <person name="Myers L.L."/>
            <person name="Chung G.-T."/>
            <person name="Escheverria P."/>
            <person name="Fraser C.M."/>
            <person name="Sadzewicz L."/>
            <person name="Shefchek K.A."/>
            <person name="Tallon L."/>
            <person name="Das S.P."/>
            <person name="Daugherty S."/>
            <person name="Mongodin E.F."/>
        </authorList>
    </citation>
    <scope>NUCLEOTIDE SEQUENCE [LARGE SCALE GENOMIC DNA]</scope>
    <source>
        <strain evidence="4 5">3976T8</strain>
    </source>
</reference>
<keyword evidence="2 4" id="KW-0808">Transferase</keyword>
<evidence type="ECO:0000313" key="4">
    <source>
        <dbReference type="EMBL" id="EXZ72675.1"/>
    </source>
</evidence>
<keyword evidence="1" id="KW-0328">Glycosyltransferase</keyword>
<evidence type="ECO:0000256" key="2">
    <source>
        <dbReference type="ARBA" id="ARBA00022679"/>
    </source>
</evidence>
<dbReference type="AlphaFoldDB" id="A0A016AMT3"/>
<dbReference type="SUPFAM" id="SSF53448">
    <property type="entry name" value="Nucleotide-diphospho-sugar transferases"/>
    <property type="match status" value="1"/>
</dbReference>
<sequence>MKTQELISIIVPIYNTSAYLNRCISSIVQQTYHNLEILLINDGSTDQSESICLEWARKDNRILYISQTNKGVCSARNLGLSRAKGDYIGFIDSDDYIAHNMYESLYNLMKKNNCDLAICGRTRVIGNQVLKYSHTGTLIFNHGQIDIGLLSCQFDLNICTNKLYCYKFWEKLRFPEHMTFAEDLFIVPDILSLSEKTVYTSEGLYYYLERNDSASFTLNEKKAINDIQAKKKLYSFLQQKGVNSDIAFDWLFGAYTKGYKICHKKREEIKKDYNKFFRRNIDQCLKKKKCILFLLCPFLYFRTQKYKNNYQHTNIKK</sequence>
<dbReference type="EMBL" id="JGDS01000057">
    <property type="protein sequence ID" value="EXZ72675.1"/>
    <property type="molecule type" value="Genomic_DNA"/>
</dbReference>
<dbReference type="InterPro" id="IPR029044">
    <property type="entry name" value="Nucleotide-diphossugar_trans"/>
</dbReference>
<organism evidence="4 5">
    <name type="scientific">Bacteroides fragilis str. 3976T8</name>
    <dbReference type="NCBI Taxonomy" id="1339314"/>
    <lineage>
        <taxon>Bacteria</taxon>
        <taxon>Pseudomonadati</taxon>
        <taxon>Bacteroidota</taxon>
        <taxon>Bacteroidia</taxon>
        <taxon>Bacteroidales</taxon>
        <taxon>Bacteroidaceae</taxon>
        <taxon>Bacteroides</taxon>
    </lineage>
</organism>
<dbReference type="RefSeq" id="WP_005798542.1">
    <property type="nucleotide sequence ID" value="NZ_JGDS01000057.1"/>
</dbReference>
<dbReference type="Proteomes" id="UP000020938">
    <property type="component" value="Unassembled WGS sequence"/>
</dbReference>
<accession>A0A016AMT3</accession>
<dbReference type="Gene3D" id="3.90.550.10">
    <property type="entry name" value="Spore Coat Polysaccharide Biosynthesis Protein SpsA, Chain A"/>
    <property type="match status" value="1"/>
</dbReference>
<dbReference type="CDD" id="cd00761">
    <property type="entry name" value="Glyco_tranf_GTA_type"/>
    <property type="match status" value="1"/>
</dbReference>
<proteinExistence type="predicted"/>
<gene>
    <name evidence="4" type="ORF">M123_2927</name>
</gene>